<dbReference type="PANTHER" id="PTHR34807">
    <property type="entry name" value="OS08G0270800 PROTEIN"/>
    <property type="match status" value="1"/>
</dbReference>
<reference evidence="3" key="1">
    <citation type="journal article" date="2023" name="Nat. Commun.">
        <title>Diploid and tetraploid genomes of Acorus and the evolution of monocots.</title>
        <authorList>
            <person name="Ma L."/>
            <person name="Liu K.W."/>
            <person name="Li Z."/>
            <person name="Hsiao Y.Y."/>
            <person name="Qi Y."/>
            <person name="Fu T."/>
            <person name="Tang G.D."/>
            <person name="Zhang D."/>
            <person name="Sun W.H."/>
            <person name="Liu D.K."/>
            <person name="Li Y."/>
            <person name="Chen G.Z."/>
            <person name="Liu X.D."/>
            <person name="Liao X.Y."/>
            <person name="Jiang Y.T."/>
            <person name="Yu X."/>
            <person name="Hao Y."/>
            <person name="Huang J."/>
            <person name="Zhao X.W."/>
            <person name="Ke S."/>
            <person name="Chen Y.Y."/>
            <person name="Wu W.L."/>
            <person name="Hsu J.L."/>
            <person name="Lin Y.F."/>
            <person name="Huang M.D."/>
            <person name="Li C.Y."/>
            <person name="Huang L."/>
            <person name="Wang Z.W."/>
            <person name="Zhao X."/>
            <person name="Zhong W.Y."/>
            <person name="Peng D.H."/>
            <person name="Ahmad S."/>
            <person name="Lan S."/>
            <person name="Zhang J.S."/>
            <person name="Tsai W.C."/>
            <person name="Van de Peer Y."/>
            <person name="Liu Z.J."/>
        </authorList>
    </citation>
    <scope>NUCLEOTIDE SEQUENCE</scope>
    <source>
        <strain evidence="3">SCP</strain>
    </source>
</reference>
<gene>
    <name evidence="3" type="ORF">QJS04_geneDACA013665</name>
</gene>
<name>A0AAV9AVL4_ACOGR</name>
<accession>A0AAV9AVL4</accession>
<dbReference type="AlphaFoldDB" id="A0AAV9AVL4"/>
<keyword evidence="4" id="KW-1185">Reference proteome</keyword>
<proteinExistence type="predicted"/>
<feature type="coiled-coil region" evidence="1">
    <location>
        <begin position="21"/>
        <end position="69"/>
    </location>
</feature>
<keyword evidence="1" id="KW-0175">Coiled coil</keyword>
<reference evidence="3" key="2">
    <citation type="submission" date="2023-06" db="EMBL/GenBank/DDBJ databases">
        <authorList>
            <person name="Ma L."/>
            <person name="Liu K.-W."/>
            <person name="Li Z."/>
            <person name="Hsiao Y.-Y."/>
            <person name="Qi Y."/>
            <person name="Fu T."/>
            <person name="Tang G."/>
            <person name="Zhang D."/>
            <person name="Sun W.-H."/>
            <person name="Liu D.-K."/>
            <person name="Li Y."/>
            <person name="Chen G.-Z."/>
            <person name="Liu X.-D."/>
            <person name="Liao X.-Y."/>
            <person name="Jiang Y.-T."/>
            <person name="Yu X."/>
            <person name="Hao Y."/>
            <person name="Huang J."/>
            <person name="Zhao X.-W."/>
            <person name="Ke S."/>
            <person name="Chen Y.-Y."/>
            <person name="Wu W.-L."/>
            <person name="Hsu J.-L."/>
            <person name="Lin Y.-F."/>
            <person name="Huang M.-D."/>
            <person name="Li C.-Y."/>
            <person name="Huang L."/>
            <person name="Wang Z.-W."/>
            <person name="Zhao X."/>
            <person name="Zhong W.-Y."/>
            <person name="Peng D.-H."/>
            <person name="Ahmad S."/>
            <person name="Lan S."/>
            <person name="Zhang J.-S."/>
            <person name="Tsai W.-C."/>
            <person name="Van De Peer Y."/>
            <person name="Liu Z.-J."/>
        </authorList>
    </citation>
    <scope>NUCLEOTIDE SEQUENCE</scope>
    <source>
        <strain evidence="3">SCP</strain>
        <tissue evidence="3">Leaves</tissue>
    </source>
</reference>
<dbReference type="Proteomes" id="UP001179952">
    <property type="component" value="Unassembled WGS sequence"/>
</dbReference>
<dbReference type="PANTHER" id="PTHR34807:SF3">
    <property type="entry name" value="OS08G0270800 PROTEIN"/>
    <property type="match status" value="1"/>
</dbReference>
<comment type="caution">
    <text evidence="3">The sequence shown here is derived from an EMBL/GenBank/DDBJ whole genome shotgun (WGS) entry which is preliminary data.</text>
</comment>
<evidence type="ECO:0000256" key="2">
    <source>
        <dbReference type="SAM" id="MobiDB-lite"/>
    </source>
</evidence>
<dbReference type="EMBL" id="JAUJYN010000006">
    <property type="protein sequence ID" value="KAK1268394.1"/>
    <property type="molecule type" value="Genomic_DNA"/>
</dbReference>
<evidence type="ECO:0000313" key="3">
    <source>
        <dbReference type="EMBL" id="KAK1268394.1"/>
    </source>
</evidence>
<feature type="region of interest" description="Disordered" evidence="2">
    <location>
        <begin position="76"/>
        <end position="138"/>
    </location>
</feature>
<organism evidence="3 4">
    <name type="scientific">Acorus gramineus</name>
    <name type="common">Dwarf sweet flag</name>
    <dbReference type="NCBI Taxonomy" id="55184"/>
    <lineage>
        <taxon>Eukaryota</taxon>
        <taxon>Viridiplantae</taxon>
        <taxon>Streptophyta</taxon>
        <taxon>Embryophyta</taxon>
        <taxon>Tracheophyta</taxon>
        <taxon>Spermatophyta</taxon>
        <taxon>Magnoliopsida</taxon>
        <taxon>Liliopsida</taxon>
        <taxon>Acoraceae</taxon>
        <taxon>Acorus</taxon>
    </lineage>
</organism>
<evidence type="ECO:0000256" key="1">
    <source>
        <dbReference type="SAM" id="Coils"/>
    </source>
</evidence>
<protein>
    <submittedName>
        <fullName evidence="3">Uncharacterized protein</fullName>
    </submittedName>
</protein>
<evidence type="ECO:0000313" key="4">
    <source>
        <dbReference type="Proteomes" id="UP001179952"/>
    </source>
</evidence>
<sequence>MMKKGRRVLMEASASYVVGEDEKMRIKIRDLREEYEVLEKETEAIQVRLQREKHKKLNLLAEVRFLQRRYKYLLENPPHILPPTPSNQSKKPDTPFRSPAPRPPLKRFVTHDKQNLPKNPNQKKPPRNSTQTLTSGTLLRRQAQKGALKRFPCQTLEFLPAIPLQRNNHIENEGGRMTPHGVLDLNQISHLRPEETGEFQVVWEHLGGEKNSKQALVDGDSESGDVSLSICRDVGGSSRTGKRKISWQDQVALRVLLCDSF</sequence>